<proteinExistence type="predicted"/>
<evidence type="ECO:0000313" key="2">
    <source>
        <dbReference type="Proteomes" id="UP000809829"/>
    </source>
</evidence>
<comment type="caution">
    <text evidence="1">The sequence shown here is derived from an EMBL/GenBank/DDBJ whole genome shotgun (WGS) entry which is preliminary data.</text>
</comment>
<dbReference type="Proteomes" id="UP000809829">
    <property type="component" value="Unassembled WGS sequence"/>
</dbReference>
<evidence type="ECO:0000313" key="1">
    <source>
        <dbReference type="EMBL" id="MBM7703774.1"/>
    </source>
</evidence>
<organism evidence="1 2">
    <name type="scientific">Priestia iocasae</name>
    <dbReference type="NCBI Taxonomy" id="2291674"/>
    <lineage>
        <taxon>Bacteria</taxon>
        <taxon>Bacillati</taxon>
        <taxon>Bacillota</taxon>
        <taxon>Bacilli</taxon>
        <taxon>Bacillales</taxon>
        <taxon>Bacillaceae</taxon>
        <taxon>Priestia</taxon>
    </lineage>
</organism>
<keyword evidence="2" id="KW-1185">Reference proteome</keyword>
<reference evidence="1 2" key="1">
    <citation type="submission" date="2021-01" db="EMBL/GenBank/DDBJ databases">
        <title>Genomic Encyclopedia of Type Strains, Phase IV (KMG-IV): sequencing the most valuable type-strain genomes for metagenomic binning, comparative biology and taxonomic classification.</title>
        <authorList>
            <person name="Goeker M."/>
        </authorList>
    </citation>
    <scope>NUCLEOTIDE SEQUENCE [LARGE SCALE GENOMIC DNA]</scope>
    <source>
        <strain evidence="1 2">DSM 104297</strain>
    </source>
</reference>
<gene>
    <name evidence="1" type="ORF">JOC83_002623</name>
</gene>
<dbReference type="EMBL" id="JAFBFC010000004">
    <property type="protein sequence ID" value="MBM7703774.1"/>
    <property type="molecule type" value="Genomic_DNA"/>
</dbReference>
<keyword evidence="1" id="KW-0804">Transcription</keyword>
<name>A0ABS2QZ89_9BACI</name>
<protein>
    <submittedName>
        <fullName evidence="1">DNA-directed RNA polymerase subunit RPC12/RpoP</fullName>
    </submittedName>
</protein>
<sequence length="38" mass="4566">MKYRCSICKRQKETHRNSGGSKYCVHCWETIGKEYNLK</sequence>
<dbReference type="GO" id="GO:0000428">
    <property type="term" value="C:DNA-directed RNA polymerase complex"/>
    <property type="evidence" value="ECO:0007669"/>
    <property type="project" value="UniProtKB-KW"/>
</dbReference>
<keyword evidence="1" id="KW-0240">DNA-directed RNA polymerase</keyword>
<accession>A0ABS2QZ89</accession>